<dbReference type="PANTHER" id="PTHR10543:SF89">
    <property type="entry name" value="CAROTENOID 9,10(9',10')-CLEAVAGE DIOXYGENASE 1"/>
    <property type="match status" value="1"/>
</dbReference>
<dbReference type="AlphaFoldDB" id="A0AAV8UGT9"/>
<dbReference type="GO" id="GO:0046872">
    <property type="term" value="F:metal ion binding"/>
    <property type="evidence" value="ECO:0007669"/>
    <property type="project" value="UniProtKB-KW"/>
</dbReference>
<gene>
    <name evidence="6" type="ORF">NDN08_003915</name>
</gene>
<dbReference type="InterPro" id="IPR004294">
    <property type="entry name" value="Carotenoid_Oase"/>
</dbReference>
<dbReference type="EMBL" id="JAMWBK010000010">
    <property type="protein sequence ID" value="KAJ8901709.1"/>
    <property type="molecule type" value="Genomic_DNA"/>
</dbReference>
<organism evidence="6 7">
    <name type="scientific">Rhodosorus marinus</name>
    <dbReference type="NCBI Taxonomy" id="101924"/>
    <lineage>
        <taxon>Eukaryota</taxon>
        <taxon>Rhodophyta</taxon>
        <taxon>Stylonematophyceae</taxon>
        <taxon>Stylonematales</taxon>
        <taxon>Stylonemataceae</taxon>
        <taxon>Rhodosorus</taxon>
    </lineage>
</organism>
<dbReference type="PANTHER" id="PTHR10543">
    <property type="entry name" value="BETA-CAROTENE DIOXYGENASE"/>
    <property type="match status" value="1"/>
</dbReference>
<keyword evidence="5" id="KW-0408">Iron</keyword>
<evidence type="ECO:0000256" key="4">
    <source>
        <dbReference type="ARBA" id="ARBA00023002"/>
    </source>
</evidence>
<sequence>MLDGECSFVSPASWCNRHSAGVGHVHGARPGVPLHIRRTSASRLGASTSEAYTKGFFSVEEDESSYEIAVDSENVYGRVPEDLNGTLFRVMPGKVDSHGDALKSYYDGDGMVVGISFGEDAVFVRHRCIRTKAYDREKRRKKRLYRGLYGSVLPGGNLANFAVKIKQTANRFGVNYGGRLLALNDWGLPYSVDPASLLTRGNTNLRTELDDGDKMIPSSRICKDNLILASKSFTPFGMSVRFTEFKGDYRLVGSQSAALTSFLTQDFAVTEKYFVIVQPALSLDLNSLVLGSKKTYQEALSPKGKTSQIVVVDRKSGASKKIDLQDTNSVIGRIANAYDEVEGNVTIDAISHERVFFGDGLTSNDYANDVPRSKLVRIRVDVQAKTSDLTVLSDYHCDYPVVDSSDGRMHKHIYSLSNNEAKISPPRGIMKTNPKEKTNEVWVPESPSQYCSAPAFAPREGATDSTAGYIVTVVFDSETEQSSVAILDSEAFTDGPVCWIRLESPVPHGVCSSWSNSVYSIKDAKKTNSFEIFKDKGWNTVDSGFSMIGMQGFEDEF</sequence>
<keyword evidence="3" id="KW-0479">Metal-binding</keyword>
<evidence type="ECO:0000313" key="6">
    <source>
        <dbReference type="EMBL" id="KAJ8901709.1"/>
    </source>
</evidence>
<keyword evidence="7" id="KW-1185">Reference proteome</keyword>
<accession>A0AAV8UGT9</accession>
<dbReference type="GO" id="GO:0016121">
    <property type="term" value="P:carotene catabolic process"/>
    <property type="evidence" value="ECO:0007669"/>
    <property type="project" value="TreeGrafter"/>
</dbReference>
<comment type="caution">
    <text evidence="6">The sequence shown here is derived from an EMBL/GenBank/DDBJ whole genome shotgun (WGS) entry which is preliminary data.</text>
</comment>
<evidence type="ECO:0000313" key="7">
    <source>
        <dbReference type="Proteomes" id="UP001157974"/>
    </source>
</evidence>
<protein>
    <submittedName>
        <fullName evidence="6">Uncharacterized protein</fullName>
    </submittedName>
</protein>
<proteinExistence type="inferred from homology"/>
<comment type="cofactor">
    <cofactor evidence="1">
        <name>Fe(2+)</name>
        <dbReference type="ChEBI" id="CHEBI:29033"/>
    </cofactor>
</comment>
<dbReference type="Proteomes" id="UP001157974">
    <property type="component" value="Unassembled WGS sequence"/>
</dbReference>
<evidence type="ECO:0000256" key="2">
    <source>
        <dbReference type="ARBA" id="ARBA00006787"/>
    </source>
</evidence>
<comment type="similarity">
    <text evidence="2">Belongs to the carotenoid oxygenase family.</text>
</comment>
<evidence type="ECO:0000256" key="3">
    <source>
        <dbReference type="ARBA" id="ARBA00022723"/>
    </source>
</evidence>
<keyword evidence="4" id="KW-0560">Oxidoreductase</keyword>
<evidence type="ECO:0000256" key="5">
    <source>
        <dbReference type="ARBA" id="ARBA00023004"/>
    </source>
</evidence>
<dbReference type="Pfam" id="PF03055">
    <property type="entry name" value="RPE65"/>
    <property type="match status" value="1"/>
</dbReference>
<name>A0AAV8UGT9_9RHOD</name>
<evidence type="ECO:0000256" key="1">
    <source>
        <dbReference type="ARBA" id="ARBA00001954"/>
    </source>
</evidence>
<dbReference type="GO" id="GO:0010436">
    <property type="term" value="F:carotenoid dioxygenase activity"/>
    <property type="evidence" value="ECO:0007669"/>
    <property type="project" value="TreeGrafter"/>
</dbReference>
<reference evidence="6 7" key="1">
    <citation type="journal article" date="2023" name="Nat. Commun.">
        <title>Origin of minicircular mitochondrial genomes in red algae.</title>
        <authorList>
            <person name="Lee Y."/>
            <person name="Cho C.H."/>
            <person name="Lee Y.M."/>
            <person name="Park S.I."/>
            <person name="Yang J.H."/>
            <person name="West J.A."/>
            <person name="Bhattacharya D."/>
            <person name="Yoon H.S."/>
        </authorList>
    </citation>
    <scope>NUCLEOTIDE SEQUENCE [LARGE SCALE GENOMIC DNA]</scope>
    <source>
        <strain evidence="6 7">CCMP1338</strain>
        <tissue evidence="6">Whole cell</tissue>
    </source>
</reference>